<proteinExistence type="predicted"/>
<evidence type="ECO:0000313" key="6">
    <source>
        <dbReference type="EMBL" id="KAJ5351796.1"/>
    </source>
</evidence>
<keyword evidence="1 6" id="KW-0238">DNA-binding</keyword>
<evidence type="ECO:0000256" key="2">
    <source>
        <dbReference type="ARBA" id="ARBA00023155"/>
    </source>
</evidence>
<feature type="domain" description="KN homeodomain" evidence="5">
    <location>
        <begin position="165"/>
        <end position="194"/>
    </location>
</feature>
<dbReference type="PANTHER" id="PTHR11850">
    <property type="entry name" value="HOMEOBOX PROTEIN TRANSCRIPTION FACTORS"/>
    <property type="match status" value="1"/>
</dbReference>
<name>A0A9W9R160_PENBR</name>
<dbReference type="GO" id="GO:0006355">
    <property type="term" value="P:regulation of DNA-templated transcription"/>
    <property type="evidence" value="ECO:0007669"/>
    <property type="project" value="InterPro"/>
</dbReference>
<reference evidence="6" key="2">
    <citation type="journal article" date="2023" name="IMA Fungus">
        <title>Comparative genomic study of the Penicillium genus elucidates a diverse pangenome and 15 lateral gene transfer events.</title>
        <authorList>
            <person name="Petersen C."/>
            <person name="Sorensen T."/>
            <person name="Nielsen M.R."/>
            <person name="Sondergaard T.E."/>
            <person name="Sorensen J.L."/>
            <person name="Fitzpatrick D.A."/>
            <person name="Frisvad J.C."/>
            <person name="Nielsen K.L."/>
        </authorList>
    </citation>
    <scope>NUCLEOTIDE SEQUENCE</scope>
    <source>
        <strain evidence="6">IBT 35673</strain>
    </source>
</reference>
<dbReference type="EMBL" id="JAPZBQ010000001">
    <property type="protein sequence ID" value="KAJ5351796.1"/>
    <property type="molecule type" value="Genomic_DNA"/>
</dbReference>
<accession>A0A9W9R160</accession>
<feature type="region of interest" description="Disordered" evidence="4">
    <location>
        <begin position="87"/>
        <end position="150"/>
    </location>
</feature>
<reference evidence="6" key="1">
    <citation type="submission" date="2022-12" db="EMBL/GenBank/DDBJ databases">
        <authorList>
            <person name="Petersen C."/>
        </authorList>
    </citation>
    <scope>NUCLEOTIDE SEQUENCE</scope>
    <source>
        <strain evidence="6">IBT 35673</strain>
    </source>
</reference>
<dbReference type="Proteomes" id="UP001147695">
    <property type="component" value="Unassembled WGS sequence"/>
</dbReference>
<sequence>PFLNKEIAHGTSTYAEELLGNRSRAQYNEIVPNTLPLHKRPLLPPAKVDISLLLNPLSPSYSERIEGSINQDMNKIGDSSVLMQGEAASKDAQTLSKGLQSSSEGQKPPIPVFSDSPRTGDYLSPQMLPRGQQTDSRTMKDPFDHEASRTSGNLRKAVTDPLRFWLHEHIDHPFPSEEDKRVLATGTGLSSTQLWSYVNLIHRRSPIGLSMPVGDSSLIYLKKTCSQVLSEQISALGGVFNFILRAKSGKR</sequence>
<keyword evidence="3" id="KW-0539">Nucleus</keyword>
<evidence type="ECO:0000313" key="7">
    <source>
        <dbReference type="Proteomes" id="UP001147695"/>
    </source>
</evidence>
<feature type="compositionally biased region" description="Polar residues" evidence="4">
    <location>
        <begin position="91"/>
        <end position="105"/>
    </location>
</feature>
<feature type="compositionally biased region" description="Basic and acidic residues" evidence="4">
    <location>
        <begin position="137"/>
        <end position="148"/>
    </location>
</feature>
<dbReference type="InterPro" id="IPR050224">
    <property type="entry name" value="TALE_homeobox"/>
</dbReference>
<dbReference type="InterPro" id="IPR008422">
    <property type="entry name" value="KN_HD"/>
</dbReference>
<evidence type="ECO:0000256" key="1">
    <source>
        <dbReference type="ARBA" id="ARBA00023125"/>
    </source>
</evidence>
<comment type="caution">
    <text evidence="6">The sequence shown here is derived from an EMBL/GenBank/DDBJ whole genome shotgun (WGS) entry which is preliminary data.</text>
</comment>
<evidence type="ECO:0000256" key="4">
    <source>
        <dbReference type="SAM" id="MobiDB-lite"/>
    </source>
</evidence>
<feature type="non-terminal residue" evidence="6">
    <location>
        <position position="1"/>
    </location>
</feature>
<dbReference type="AlphaFoldDB" id="A0A9W9R160"/>
<gene>
    <name evidence="6" type="ORF">N7452_000770</name>
</gene>
<evidence type="ECO:0000259" key="5">
    <source>
        <dbReference type="Pfam" id="PF05920"/>
    </source>
</evidence>
<evidence type="ECO:0000256" key="3">
    <source>
        <dbReference type="ARBA" id="ARBA00023242"/>
    </source>
</evidence>
<dbReference type="Pfam" id="PF05920">
    <property type="entry name" value="Homeobox_KN"/>
    <property type="match status" value="1"/>
</dbReference>
<protein>
    <submittedName>
        <fullName evidence="6">Homeobox transcription factor</fullName>
    </submittedName>
</protein>
<organism evidence="6 7">
    <name type="scientific">Penicillium brevicompactum</name>
    <dbReference type="NCBI Taxonomy" id="5074"/>
    <lineage>
        <taxon>Eukaryota</taxon>
        <taxon>Fungi</taxon>
        <taxon>Dikarya</taxon>
        <taxon>Ascomycota</taxon>
        <taxon>Pezizomycotina</taxon>
        <taxon>Eurotiomycetes</taxon>
        <taxon>Eurotiomycetidae</taxon>
        <taxon>Eurotiales</taxon>
        <taxon>Aspergillaceae</taxon>
        <taxon>Penicillium</taxon>
    </lineage>
</organism>
<dbReference type="GO" id="GO:0003677">
    <property type="term" value="F:DNA binding"/>
    <property type="evidence" value="ECO:0007669"/>
    <property type="project" value="UniProtKB-KW"/>
</dbReference>
<dbReference type="Gene3D" id="1.10.10.60">
    <property type="entry name" value="Homeodomain-like"/>
    <property type="match status" value="1"/>
</dbReference>
<keyword evidence="2 6" id="KW-0371">Homeobox</keyword>